<dbReference type="VEuPathDB" id="FungiDB:QG37_04772"/>
<dbReference type="EMBL" id="LGST01000032">
    <property type="protein sequence ID" value="KND98418.1"/>
    <property type="molecule type" value="Genomic_DNA"/>
</dbReference>
<protein>
    <submittedName>
        <fullName evidence="1">Uncharacterized protein</fullName>
    </submittedName>
</protein>
<dbReference type="Proteomes" id="UP000037122">
    <property type="component" value="Unassembled WGS sequence"/>
</dbReference>
<name>A0A0L0NWM0_CANAR</name>
<organism evidence="1 2">
    <name type="scientific">Candidozyma auris</name>
    <name type="common">Yeast</name>
    <name type="synonym">Candida auris</name>
    <dbReference type="NCBI Taxonomy" id="498019"/>
    <lineage>
        <taxon>Eukaryota</taxon>
        <taxon>Fungi</taxon>
        <taxon>Dikarya</taxon>
        <taxon>Ascomycota</taxon>
        <taxon>Saccharomycotina</taxon>
        <taxon>Pichiomycetes</taxon>
        <taxon>Metschnikowiaceae</taxon>
        <taxon>Candidozyma</taxon>
    </lineage>
</organism>
<dbReference type="AlphaFoldDB" id="A0A0L0NWM0"/>
<gene>
    <name evidence="1" type="ORF">QG37_04772</name>
</gene>
<evidence type="ECO:0000313" key="2">
    <source>
        <dbReference type="Proteomes" id="UP000037122"/>
    </source>
</evidence>
<reference evidence="2" key="1">
    <citation type="journal article" date="2015" name="BMC Genomics">
        <title>Draft genome of a commonly misdiagnosed multidrug resistant pathogen Candida auris.</title>
        <authorList>
            <person name="Chatterjee S."/>
            <person name="Alampalli S.V."/>
            <person name="Nageshan R.K."/>
            <person name="Chettiar S.T."/>
            <person name="Joshi S."/>
            <person name="Tatu U.S."/>
        </authorList>
    </citation>
    <scope>NUCLEOTIDE SEQUENCE [LARGE SCALE GENOMIC DNA]</scope>
    <source>
        <strain evidence="2">6684</strain>
    </source>
</reference>
<sequence length="76" mass="8777">MRKKGPKRRNRVKNAQLVSSDYSFYISMGKGVQRLSCLDGLLDCVFWGASSATRMKNRIYKAHFVKENEQNSIKAY</sequence>
<evidence type="ECO:0000313" key="1">
    <source>
        <dbReference type="EMBL" id="KND98418.1"/>
    </source>
</evidence>
<comment type="caution">
    <text evidence="1">The sequence shown here is derived from an EMBL/GenBank/DDBJ whole genome shotgun (WGS) entry which is preliminary data.</text>
</comment>
<accession>A0A0L0NWM0</accession>
<proteinExistence type="predicted"/>